<dbReference type="PROSITE" id="PS00191">
    <property type="entry name" value="CYTOCHROME_B5_1"/>
    <property type="match status" value="1"/>
</dbReference>
<sequence>MHYTVQLLFYLHASLSLFVLFCQTATTVQKYSMSDKELKEYTSEDVSKHTTTDSCWLIIGNSSNGGPKVYDVTKYLDDHPGGAEVMLDVAGQNADEFFEDIGHSKEARNELAKYLIGNYKLTEEEMAKMKADAEKKAAQGGSSSMMLIVLVALVAIYIAYSQMNS</sequence>
<evidence type="ECO:0000313" key="12">
    <source>
        <dbReference type="Proteomes" id="UP000693970"/>
    </source>
</evidence>
<dbReference type="GO" id="GO:0016020">
    <property type="term" value="C:membrane"/>
    <property type="evidence" value="ECO:0007669"/>
    <property type="project" value="UniProtKB-SubCell"/>
</dbReference>
<evidence type="ECO:0000313" key="10">
    <source>
        <dbReference type="EMBL" id="KAG7336589.1"/>
    </source>
</evidence>
<comment type="caution">
    <text evidence="10">The sequence shown here is derived from an EMBL/GenBank/DDBJ whole genome shotgun (WGS) entry which is preliminary data.</text>
</comment>
<keyword evidence="6 7" id="KW-0472">Membrane</keyword>
<dbReference type="PROSITE" id="PS50255">
    <property type="entry name" value="CYTOCHROME_B5_2"/>
    <property type="match status" value="1"/>
</dbReference>
<evidence type="ECO:0000256" key="8">
    <source>
        <dbReference type="SAM" id="SignalP"/>
    </source>
</evidence>
<dbReference type="InterPro" id="IPR050668">
    <property type="entry name" value="Cytochrome_b5"/>
</dbReference>
<dbReference type="Proteomes" id="UP000693970">
    <property type="component" value="Unassembled WGS sequence"/>
</dbReference>
<proteinExistence type="inferred from homology"/>
<evidence type="ECO:0000256" key="6">
    <source>
        <dbReference type="ARBA" id="ARBA00023136"/>
    </source>
</evidence>
<dbReference type="OrthoDB" id="260519at2759"/>
<keyword evidence="7" id="KW-1133">Transmembrane helix</keyword>
<evidence type="ECO:0000256" key="2">
    <source>
        <dbReference type="ARBA" id="ARBA00022617"/>
    </source>
</evidence>
<dbReference type="SMART" id="SM01117">
    <property type="entry name" value="Cyt-b5"/>
    <property type="match status" value="1"/>
</dbReference>
<feature type="chain" id="PRO_5039844298" evidence="8">
    <location>
        <begin position="17"/>
        <end position="165"/>
    </location>
</feature>
<evidence type="ECO:0000256" key="1">
    <source>
        <dbReference type="ARBA" id="ARBA00004370"/>
    </source>
</evidence>
<reference evidence="10" key="2">
    <citation type="submission" date="2021-04" db="EMBL/GenBank/DDBJ databases">
        <authorList>
            <person name="Podell S."/>
        </authorList>
    </citation>
    <scope>NUCLEOTIDE SEQUENCE</scope>
    <source>
        <strain evidence="10">Hildebrandi</strain>
    </source>
</reference>
<keyword evidence="3 7" id="KW-0812">Transmembrane</keyword>
<organism evidence="10 12">
    <name type="scientific">Nitzschia inconspicua</name>
    <dbReference type="NCBI Taxonomy" id="303405"/>
    <lineage>
        <taxon>Eukaryota</taxon>
        <taxon>Sar</taxon>
        <taxon>Stramenopiles</taxon>
        <taxon>Ochrophyta</taxon>
        <taxon>Bacillariophyta</taxon>
        <taxon>Bacillariophyceae</taxon>
        <taxon>Bacillariophycidae</taxon>
        <taxon>Bacillariales</taxon>
        <taxon>Bacillariaceae</taxon>
        <taxon>Nitzschia</taxon>
    </lineage>
</organism>
<evidence type="ECO:0000313" key="11">
    <source>
        <dbReference type="EMBL" id="KAG7358305.1"/>
    </source>
</evidence>
<dbReference type="EMBL" id="JAGRRH010000116">
    <property type="protein sequence ID" value="KAG7336589.1"/>
    <property type="molecule type" value="Genomic_DNA"/>
</dbReference>
<keyword evidence="4 7" id="KW-0479">Metal-binding</keyword>
<dbReference type="PANTHER" id="PTHR19359">
    <property type="entry name" value="CYTOCHROME B5"/>
    <property type="match status" value="1"/>
</dbReference>
<evidence type="ECO:0000256" key="7">
    <source>
        <dbReference type="RuleBase" id="RU362121"/>
    </source>
</evidence>
<comment type="similarity">
    <text evidence="7">Belongs to the cytochrome b5 family.</text>
</comment>
<feature type="domain" description="Cytochrome b5 heme-binding" evidence="9">
    <location>
        <begin position="38"/>
        <end position="120"/>
    </location>
</feature>
<dbReference type="EMBL" id="JAGRRH010000014">
    <property type="protein sequence ID" value="KAG7358305.1"/>
    <property type="molecule type" value="Genomic_DNA"/>
</dbReference>
<dbReference type="FunFam" id="3.10.120.10:FF:000002">
    <property type="entry name" value="Cytochrome b5 type B"/>
    <property type="match status" value="1"/>
</dbReference>
<keyword evidence="8" id="KW-0732">Signal</keyword>
<accession>A0A9K3K3V3</accession>
<dbReference type="AlphaFoldDB" id="A0A9K3K3V3"/>
<evidence type="ECO:0000259" key="9">
    <source>
        <dbReference type="PROSITE" id="PS50255"/>
    </source>
</evidence>
<dbReference type="GO" id="GO:0020037">
    <property type="term" value="F:heme binding"/>
    <property type="evidence" value="ECO:0007669"/>
    <property type="project" value="UniProtKB-UniRule"/>
</dbReference>
<dbReference type="GO" id="GO:0046872">
    <property type="term" value="F:metal ion binding"/>
    <property type="evidence" value="ECO:0007669"/>
    <property type="project" value="UniProtKB-UniRule"/>
</dbReference>
<comment type="caution">
    <text evidence="7">Lacks conserved residue(s) required for the propagation of feature annotation.</text>
</comment>
<gene>
    <name evidence="11" type="ORF">IV203_014893</name>
    <name evidence="10" type="ORF">IV203_020421</name>
</gene>
<protein>
    <submittedName>
        <fullName evidence="10">Cytochrome b5-like heme/steroid binding domain containing protein</fullName>
    </submittedName>
</protein>
<feature type="transmembrane region" description="Helical" evidence="7">
    <location>
        <begin position="6"/>
        <end position="28"/>
    </location>
</feature>
<evidence type="ECO:0000256" key="4">
    <source>
        <dbReference type="ARBA" id="ARBA00022723"/>
    </source>
</evidence>
<comment type="subcellular location">
    <subcellularLocation>
        <location evidence="1">Membrane</location>
    </subcellularLocation>
</comment>
<feature type="signal peptide" evidence="8">
    <location>
        <begin position="1"/>
        <end position="16"/>
    </location>
</feature>
<keyword evidence="5 7" id="KW-0408">Iron</keyword>
<reference evidence="10" key="1">
    <citation type="journal article" date="2021" name="Sci. Rep.">
        <title>Diploid genomic architecture of Nitzschia inconspicua, an elite biomass production diatom.</title>
        <authorList>
            <person name="Oliver A."/>
            <person name="Podell S."/>
            <person name="Pinowska A."/>
            <person name="Traller J.C."/>
            <person name="Smith S.R."/>
            <person name="McClure R."/>
            <person name="Beliaev A."/>
            <person name="Bohutskyi P."/>
            <person name="Hill E.A."/>
            <person name="Rabines A."/>
            <person name="Zheng H."/>
            <person name="Allen L.Z."/>
            <person name="Kuo A."/>
            <person name="Grigoriev I.V."/>
            <person name="Allen A.E."/>
            <person name="Hazlebeck D."/>
            <person name="Allen E.E."/>
        </authorList>
    </citation>
    <scope>NUCLEOTIDE SEQUENCE</scope>
    <source>
        <strain evidence="10">Hildebrandi</strain>
    </source>
</reference>
<dbReference type="InterPro" id="IPR001199">
    <property type="entry name" value="Cyt_B5-like_heme/steroid-bd"/>
</dbReference>
<keyword evidence="2 7" id="KW-0349">Heme</keyword>
<keyword evidence="12" id="KW-1185">Reference proteome</keyword>
<dbReference type="Pfam" id="PF00173">
    <property type="entry name" value="Cyt-b5"/>
    <property type="match status" value="1"/>
</dbReference>
<name>A0A9K3K3V3_9STRA</name>
<evidence type="ECO:0000256" key="3">
    <source>
        <dbReference type="ARBA" id="ARBA00022692"/>
    </source>
</evidence>
<dbReference type="InterPro" id="IPR018506">
    <property type="entry name" value="Cyt_B5_heme-BS"/>
</dbReference>
<evidence type="ECO:0000256" key="5">
    <source>
        <dbReference type="ARBA" id="ARBA00023004"/>
    </source>
</evidence>
<dbReference type="PANTHER" id="PTHR19359:SF14">
    <property type="entry name" value="CYTOCHROME B5 A"/>
    <property type="match status" value="1"/>
</dbReference>
<feature type="transmembrane region" description="Helical" evidence="7">
    <location>
        <begin position="137"/>
        <end position="160"/>
    </location>
</feature>